<name>A0A6J5T9F0_9CAUD</name>
<evidence type="ECO:0000313" key="1">
    <source>
        <dbReference type="EMBL" id="CAB4241568.1"/>
    </source>
</evidence>
<dbReference type="EMBL" id="LR797824">
    <property type="protein sequence ID" value="CAB4241568.1"/>
    <property type="molecule type" value="Genomic_DNA"/>
</dbReference>
<proteinExistence type="predicted"/>
<accession>A0A6J5T9F0</accession>
<protein>
    <submittedName>
        <fullName evidence="1">Uncharacterized protein</fullName>
    </submittedName>
</protein>
<gene>
    <name evidence="1" type="ORF">UFOVP71_106</name>
</gene>
<sequence length="102" mass="11784">MKMYIAIKEWVPTGHALNTAAHAGLIGWLAFSRLNETQEWLDTSFKKVTCMVSDEEFAELKKVPNCKVITESRLDNDEVGIVFAPRKKEDWPEIMSTLRLWK</sequence>
<reference evidence="1" key="1">
    <citation type="submission" date="2020-05" db="EMBL/GenBank/DDBJ databases">
        <authorList>
            <person name="Chiriac C."/>
            <person name="Salcher M."/>
            <person name="Ghai R."/>
            <person name="Kavagutti S V."/>
        </authorList>
    </citation>
    <scope>NUCLEOTIDE SEQUENCE</scope>
</reference>
<organism evidence="1">
    <name type="scientific">uncultured Caudovirales phage</name>
    <dbReference type="NCBI Taxonomy" id="2100421"/>
    <lineage>
        <taxon>Viruses</taxon>
        <taxon>Duplodnaviria</taxon>
        <taxon>Heunggongvirae</taxon>
        <taxon>Uroviricota</taxon>
        <taxon>Caudoviricetes</taxon>
        <taxon>Peduoviridae</taxon>
        <taxon>Maltschvirus</taxon>
        <taxon>Maltschvirus maltsch</taxon>
    </lineage>
</organism>